<evidence type="ECO:0000313" key="19">
    <source>
        <dbReference type="Proteomes" id="UP000316270"/>
    </source>
</evidence>
<organism evidence="18 19">
    <name type="scientific">Venturia effusa</name>
    <dbReference type="NCBI Taxonomy" id="50376"/>
    <lineage>
        <taxon>Eukaryota</taxon>
        <taxon>Fungi</taxon>
        <taxon>Dikarya</taxon>
        <taxon>Ascomycota</taxon>
        <taxon>Pezizomycotina</taxon>
        <taxon>Dothideomycetes</taxon>
        <taxon>Pleosporomycetidae</taxon>
        <taxon>Venturiales</taxon>
        <taxon>Venturiaceae</taxon>
        <taxon>Venturia</taxon>
    </lineage>
</organism>
<protein>
    <recommendedName>
        <fullName evidence="11 13">Mannosyl-oligosaccharide glucosidase</fullName>
        <ecNumber evidence="11 13">3.2.1.106</ecNumber>
    </recommendedName>
    <alternativeName>
        <fullName evidence="14">Glucosidase I</fullName>
    </alternativeName>
</protein>
<name>A0A517LLY5_9PEZI</name>
<dbReference type="InterPro" id="IPR008928">
    <property type="entry name" value="6-hairpin_glycosidase_sf"/>
</dbReference>
<evidence type="ECO:0000256" key="7">
    <source>
        <dbReference type="ARBA" id="ARBA00022989"/>
    </source>
</evidence>
<feature type="region of interest" description="Disordered" evidence="15">
    <location>
        <begin position="309"/>
        <end position="328"/>
    </location>
</feature>
<dbReference type="EC" id="3.2.1.106" evidence="11 13"/>
<evidence type="ECO:0000256" key="10">
    <source>
        <dbReference type="ARBA" id="ARBA00023295"/>
    </source>
</evidence>
<dbReference type="Pfam" id="PF16923">
    <property type="entry name" value="Glyco_hydro_63N"/>
    <property type="match status" value="1"/>
</dbReference>
<evidence type="ECO:0000256" key="2">
    <source>
        <dbReference type="ARBA" id="ARBA00010833"/>
    </source>
</evidence>
<dbReference type="GO" id="GO:0006487">
    <property type="term" value="P:protein N-linked glycosylation"/>
    <property type="evidence" value="ECO:0007669"/>
    <property type="project" value="UniProtKB-UniRule"/>
</dbReference>
<keyword evidence="3" id="KW-0812">Transmembrane</keyword>
<evidence type="ECO:0000259" key="17">
    <source>
        <dbReference type="Pfam" id="PF16923"/>
    </source>
</evidence>
<dbReference type="GO" id="GO:0009311">
    <property type="term" value="P:oligosaccharide metabolic process"/>
    <property type="evidence" value="ECO:0007669"/>
    <property type="project" value="UniProtKB-UniRule"/>
</dbReference>
<comment type="similarity">
    <text evidence="2 13">Belongs to the glycosyl hydrolase 63 family.</text>
</comment>
<dbReference type="InterPro" id="IPR012341">
    <property type="entry name" value="6hp_glycosidase-like_sf"/>
</dbReference>
<dbReference type="InterPro" id="IPR004888">
    <property type="entry name" value="Glycoside_hydrolase_63"/>
</dbReference>
<evidence type="ECO:0000256" key="14">
    <source>
        <dbReference type="RuleBase" id="RU369107"/>
    </source>
</evidence>
<keyword evidence="8" id="KW-0472">Membrane</keyword>
<gene>
    <name evidence="18" type="ORF">FKW77_000160</name>
</gene>
<dbReference type="Gene3D" id="2.70.98.110">
    <property type="entry name" value="Glycosyl hydrolase family 63, N-terminal domain"/>
    <property type="match status" value="1"/>
</dbReference>
<dbReference type="OrthoDB" id="410058at2759"/>
<dbReference type="PANTHER" id="PTHR10412">
    <property type="entry name" value="MANNOSYL-OLIGOSACCHARIDE GLUCOSIDASE"/>
    <property type="match status" value="1"/>
</dbReference>
<keyword evidence="5 13" id="KW-0256">Endoplasmic reticulum</keyword>
<dbReference type="InterPro" id="IPR038518">
    <property type="entry name" value="Glyco_hydro_63N_sf"/>
</dbReference>
<dbReference type="PANTHER" id="PTHR10412:SF11">
    <property type="entry name" value="MANNOSYL-OLIGOSACCHARIDE GLUCOSIDASE"/>
    <property type="match status" value="1"/>
</dbReference>
<dbReference type="Gene3D" id="1.50.10.10">
    <property type="match status" value="1"/>
</dbReference>
<dbReference type="InterPro" id="IPR031631">
    <property type="entry name" value="Glyco_hydro_63N"/>
</dbReference>
<dbReference type="GO" id="GO:0004573">
    <property type="term" value="F:Glc3Man9GlcNAc2 oligosaccharide glucosidase activity"/>
    <property type="evidence" value="ECO:0007669"/>
    <property type="project" value="UniProtKB-UniRule"/>
</dbReference>
<dbReference type="InterPro" id="IPR031335">
    <property type="entry name" value="Glyco_hydro_63_C"/>
</dbReference>
<evidence type="ECO:0000259" key="16">
    <source>
        <dbReference type="Pfam" id="PF03200"/>
    </source>
</evidence>
<comment type="function">
    <text evidence="13">Cleaves the distal alpha 1,2-linked glucose residue from the Glc(3)Man(9)GlcNAc(2) oligosaccharide precursor.</text>
</comment>
<keyword evidence="6" id="KW-0735">Signal-anchor</keyword>
<reference evidence="18 19" key="1">
    <citation type="submission" date="2019-07" db="EMBL/GenBank/DDBJ databases">
        <title>Finished genome of Venturia effusa.</title>
        <authorList>
            <person name="Young C.A."/>
            <person name="Cox M.P."/>
            <person name="Ganley A.R.D."/>
            <person name="David W.J."/>
        </authorList>
    </citation>
    <scope>NUCLEOTIDE SEQUENCE [LARGE SCALE GENOMIC DNA]</scope>
    <source>
        <strain evidence="19">albino</strain>
    </source>
</reference>
<feature type="compositionally biased region" description="Basic and acidic residues" evidence="15">
    <location>
        <begin position="72"/>
        <end position="86"/>
    </location>
</feature>
<feature type="region of interest" description="Disordered" evidence="15">
    <location>
        <begin position="64"/>
        <end position="138"/>
    </location>
</feature>
<keyword evidence="7" id="KW-1133">Transmembrane helix</keyword>
<accession>A0A517LLY5</accession>
<proteinExistence type="inferred from homology"/>
<dbReference type="EMBL" id="CP042200">
    <property type="protein sequence ID" value="QDS76668.1"/>
    <property type="molecule type" value="Genomic_DNA"/>
</dbReference>
<feature type="domain" description="Glycosyl hydrolase family 63 C-terminal" evidence="16">
    <location>
        <begin position="415"/>
        <end position="908"/>
    </location>
</feature>
<evidence type="ECO:0000256" key="5">
    <source>
        <dbReference type="ARBA" id="ARBA00022824"/>
    </source>
</evidence>
<comment type="pathway">
    <text evidence="14">Glycan metabolism; N-glycan degradation.</text>
</comment>
<dbReference type="FunFam" id="1.50.10.10:FF:000027">
    <property type="entry name" value="Probable mannosyl-oligosaccharide glucosidase"/>
    <property type="match status" value="1"/>
</dbReference>
<dbReference type="SUPFAM" id="SSF48208">
    <property type="entry name" value="Six-hairpin glycosidases"/>
    <property type="match status" value="1"/>
</dbReference>
<evidence type="ECO:0000256" key="1">
    <source>
        <dbReference type="ARBA" id="ARBA00004648"/>
    </source>
</evidence>
<evidence type="ECO:0000256" key="3">
    <source>
        <dbReference type="ARBA" id="ARBA00022692"/>
    </source>
</evidence>
<feature type="domain" description="Glycosyl hydrolase family 63 N-terminal" evidence="17">
    <location>
        <begin position="187"/>
        <end position="377"/>
    </location>
</feature>
<keyword evidence="4 13" id="KW-0378">Hydrolase</keyword>
<comment type="subcellular location">
    <subcellularLocation>
        <location evidence="1 13">Endoplasmic reticulum membrane</location>
        <topology evidence="1 13">Single-pass type II membrane protein</topology>
    </subcellularLocation>
</comment>
<keyword evidence="9 14" id="KW-0325">Glycoprotein</keyword>
<keyword evidence="10 13" id="KW-0326">Glycosidase</keyword>
<dbReference type="AlphaFoldDB" id="A0A517LLY5"/>
<evidence type="ECO:0000256" key="8">
    <source>
        <dbReference type="ARBA" id="ARBA00023136"/>
    </source>
</evidence>
<evidence type="ECO:0000256" key="9">
    <source>
        <dbReference type="ARBA" id="ARBA00023180"/>
    </source>
</evidence>
<evidence type="ECO:0000256" key="4">
    <source>
        <dbReference type="ARBA" id="ARBA00022801"/>
    </source>
</evidence>
<dbReference type="Proteomes" id="UP000316270">
    <property type="component" value="Chromosome 16"/>
</dbReference>
<feature type="compositionally biased region" description="Basic and acidic residues" evidence="15">
    <location>
        <begin position="94"/>
        <end position="119"/>
    </location>
</feature>
<comment type="catalytic activity">
    <reaction evidence="12 13">
        <text>N(4)-(alpha-D-Glc-(1-&gt;2)-alpha-D-Glc-(1-&gt;3)-alpha-D-Glc-(1-&gt;3)-alpha-D-Man-(1-&gt;2)-alpha-D-Man-(1-&gt;2)-alpha-D-Man-(1-&gt;3)-[alpha-D-Man-(1-&gt;2)-alpha-D-Man-(1-&gt;3)-[alpha-D-Man-(1-&gt;2)-alpha-D-Man-(1-&gt;6)]-alpha-D-Man-(1-&gt;6)]-beta-D-Man-(1-&gt;4)-beta-D-GlcNAc-(1-&gt;4)-beta-D-GlcNAc)-L-asparaginyl-[protein] + H2O = N(4)-(alpha-D-Glc-(1-&gt;3)-alpha-D-Glc-(1-&gt;3)-alpha-D-Man-(1-&gt;2)-alpha-D-Man-(1-&gt;2)-alpha-D-Man-(1-&gt;3)-[alpha-D-Man-(1-&gt;2)-alpha-D-Man-(1-&gt;3)-[alpha-D-Man-(1-&gt;2)-alpha-D-Man-(1-&gt;6)]-alpha-D-Man-(1-&gt;6)]-beta-D-Man-(1-&gt;4)-beta-D-GlcNAc-(1-&gt;4)-beta-D-GlcNAc)-L-asparaginyl-[protein] + beta-D-glucose</text>
        <dbReference type="Rhea" id="RHEA:55988"/>
        <dbReference type="Rhea" id="RHEA-COMP:12806"/>
        <dbReference type="Rhea" id="RHEA-COMP:14355"/>
        <dbReference type="ChEBI" id="CHEBI:15377"/>
        <dbReference type="ChEBI" id="CHEBI:15903"/>
        <dbReference type="ChEBI" id="CHEBI:59082"/>
        <dbReference type="ChEBI" id="CHEBI:132537"/>
        <dbReference type="EC" id="3.2.1.106"/>
    </reaction>
</comment>
<evidence type="ECO:0000256" key="6">
    <source>
        <dbReference type="ARBA" id="ARBA00022968"/>
    </source>
</evidence>
<dbReference type="STRING" id="50376.A0A517LLY5"/>
<evidence type="ECO:0000256" key="15">
    <source>
        <dbReference type="SAM" id="MobiDB-lite"/>
    </source>
</evidence>
<keyword evidence="19" id="KW-1185">Reference proteome</keyword>
<sequence>MLTSNLVPISAGMLLGSMAMSAPITSFDGCSFNIIAPSSFAGSSVIVHDDPVLIKRSRADCLEPNWAEGTDPDFRIDPENTDHERSTPSFSIPHNDHDSDHPDHVPEPENKNSGPDKRSAFFGADAEHPPAPAKDALLTNKGPRILGERYTGWAAPMCNRKIFGAKANYNHINELMDALLMQGGNPKHEGMAGYGWERYDPRHGGVQTIHDAGNEIDITTAFFKETGEGSGDKGGNWGVRIKGVPRADAPEDLKSTVVFYASTEGHGLHNRLEVKNVDDLQAGGFDGDVLLQGENLGLGEYKIVVKGDEGTENKHPSHTHPSGSEKDLAKTLVKSSTVPEDAVWQTKPLIFAMLKEQIDEYMEEYTQENPPPPFQLYTLKSEVGPGNVHFVQKIFEGAFEFDVLFSSSAATKELTSSDLSKGISKIVKTFDARFDSIFKPAAPFNSEKYLELSKSLFSNLLGGIGYFYGNSKVDRSYASEYEEDNEGFWEEAAEARARADVKLEGPNELFTSIPSRPFFPRGFLWDEGFHLMPVVDWDVDLTLQIVKSWFALMDEDGWIGREQILGAEARSKVPEEFQVQYPHYANPPTLFFILSTFVDKLTETAPSTADTEYSPQLLDKEVATSYLKDLYPLLKRHYNWFRKTQQGDISSYDRKAVNTKEGYRWRGRTPRHILTSGLDDYPRAQPPHPGELHVDAISWVGLMATSLQKIGLFLNEKEDVEIYTKQLTGIRSNIADLHWSEKDGVFCDATIDEFEEHSLVCHKGYISLFPFMLGLLDPAVDDEKITKLLATIGDKEELWSEHGIRSLSIANEAYGTDENYWRSPVWINMNYLIVSRLLALAQDPAAGSHNQKTATKLYTDLRINLVETVYKSWKETGFAWEQYNPETGAGQRTQHFTGWTSLIVKILGMPDLSKGSAKTRDEL</sequence>
<evidence type="ECO:0000313" key="18">
    <source>
        <dbReference type="EMBL" id="QDS76668.1"/>
    </source>
</evidence>
<dbReference type="GO" id="GO:0005789">
    <property type="term" value="C:endoplasmic reticulum membrane"/>
    <property type="evidence" value="ECO:0007669"/>
    <property type="project" value="UniProtKB-SubCell"/>
</dbReference>
<evidence type="ECO:0000256" key="11">
    <source>
        <dbReference type="ARBA" id="ARBA00038888"/>
    </source>
</evidence>
<evidence type="ECO:0000256" key="12">
    <source>
        <dbReference type="ARBA" id="ARBA00052431"/>
    </source>
</evidence>
<evidence type="ECO:0000256" key="13">
    <source>
        <dbReference type="RuleBase" id="RU368089"/>
    </source>
</evidence>
<dbReference type="Pfam" id="PF03200">
    <property type="entry name" value="Glyco_hydro_63"/>
    <property type="match status" value="1"/>
</dbReference>